<dbReference type="PANTHER" id="PTHR46415:SF1">
    <property type="entry name" value="DCC-INTERACTING PROTEIN 13-BETA"/>
    <property type="match status" value="1"/>
</dbReference>
<dbReference type="PANTHER" id="PTHR46415">
    <property type="entry name" value="ADAPTOR PROTEIN, PHOSPHOTYROSINE INTERACTION, PH DOMAIN AND LEUCINE ZIPPER-CONTAINING 2"/>
    <property type="match status" value="1"/>
</dbReference>
<dbReference type="SUPFAM" id="SSF103657">
    <property type="entry name" value="BAR/IMD domain-like"/>
    <property type="match status" value="1"/>
</dbReference>
<dbReference type="EMBL" id="JAATJV010449450">
    <property type="protein sequence ID" value="MBZ3891495.1"/>
    <property type="molecule type" value="Genomic_DNA"/>
</dbReference>
<dbReference type="GO" id="GO:0010008">
    <property type="term" value="C:endosome membrane"/>
    <property type="evidence" value="ECO:0007669"/>
    <property type="project" value="TreeGrafter"/>
</dbReference>
<comment type="caution">
    <text evidence="2">The sequence shown here is derived from an EMBL/GenBank/DDBJ whole genome shotgun (WGS) entry which is preliminary data.</text>
</comment>
<gene>
    <name evidence="2" type="ORF">SUZIE_213245</name>
</gene>
<feature type="domain" description="BAR" evidence="1">
    <location>
        <begin position="15"/>
        <end position="122"/>
    </location>
</feature>
<evidence type="ECO:0000313" key="2">
    <source>
        <dbReference type="EMBL" id="MBZ3891495.1"/>
    </source>
</evidence>
<sequence length="215" mass="24583">MPARSQTMPTSCYAMQHRYGAQSEMYLATQQFSKQLLAYEKQNFALGKGDEEVISTLHYFSEVVDKFHVLHSELVKQLSDAMVLPVVQFREKDLRNMVQSIWVELETEEEKMQMSQQELLSVDESIYMPDFDEVPPQVNRNLIQKAGYLNLRNKTGLVTTTWESLYFSTQGRNLMCQPRGAVTRGLIQDLDNCLVMAVDCENGNTASRSPLPAEN</sequence>
<dbReference type="SUPFAM" id="SSF50729">
    <property type="entry name" value="PH domain-like"/>
    <property type="match status" value="1"/>
</dbReference>
<evidence type="ECO:0000313" key="3">
    <source>
        <dbReference type="Proteomes" id="UP001166674"/>
    </source>
</evidence>
<name>A0AA41TC08_SCICA</name>
<dbReference type="Gene3D" id="2.30.29.30">
    <property type="entry name" value="Pleckstrin-homology domain (PH domain)/Phosphotyrosine-binding domain (PTB)"/>
    <property type="match status" value="1"/>
</dbReference>
<dbReference type="InterPro" id="IPR011993">
    <property type="entry name" value="PH-like_dom_sf"/>
</dbReference>
<dbReference type="InterPro" id="IPR047181">
    <property type="entry name" value="DP13A/B"/>
</dbReference>
<dbReference type="Gene3D" id="1.20.1270.60">
    <property type="entry name" value="Arfaptin homology (AH) domain/BAR domain"/>
    <property type="match status" value="1"/>
</dbReference>
<keyword evidence="3" id="KW-1185">Reference proteome</keyword>
<dbReference type="InterPro" id="IPR004148">
    <property type="entry name" value="BAR_dom"/>
</dbReference>
<accession>A0AA41TC08</accession>
<proteinExistence type="predicted"/>
<dbReference type="Pfam" id="PF16746">
    <property type="entry name" value="BAR_3"/>
    <property type="match status" value="1"/>
</dbReference>
<reference evidence="2" key="1">
    <citation type="submission" date="2020-03" db="EMBL/GenBank/DDBJ databases">
        <title>Studies in the Genomics of Life Span.</title>
        <authorList>
            <person name="Glass D."/>
        </authorList>
    </citation>
    <scope>NUCLEOTIDE SEQUENCE</scope>
    <source>
        <strain evidence="2">SUZIE</strain>
        <tissue evidence="2">Muscle</tissue>
    </source>
</reference>
<protein>
    <submittedName>
        <fullName evidence="2">DCC-interacting protein 13-beta</fullName>
    </submittedName>
</protein>
<dbReference type="GO" id="GO:0023052">
    <property type="term" value="P:signaling"/>
    <property type="evidence" value="ECO:0007669"/>
    <property type="project" value="TreeGrafter"/>
</dbReference>
<organism evidence="2 3">
    <name type="scientific">Sciurus carolinensis</name>
    <name type="common">Eastern gray squirrel</name>
    <dbReference type="NCBI Taxonomy" id="30640"/>
    <lineage>
        <taxon>Eukaryota</taxon>
        <taxon>Metazoa</taxon>
        <taxon>Chordata</taxon>
        <taxon>Craniata</taxon>
        <taxon>Vertebrata</taxon>
        <taxon>Euteleostomi</taxon>
        <taxon>Mammalia</taxon>
        <taxon>Eutheria</taxon>
        <taxon>Euarchontoglires</taxon>
        <taxon>Glires</taxon>
        <taxon>Rodentia</taxon>
        <taxon>Sciuromorpha</taxon>
        <taxon>Sciuridae</taxon>
        <taxon>Sciurinae</taxon>
        <taxon>Sciurini</taxon>
        <taxon>Sciurus</taxon>
    </lineage>
</organism>
<evidence type="ECO:0000259" key="1">
    <source>
        <dbReference type="Pfam" id="PF16746"/>
    </source>
</evidence>
<dbReference type="InterPro" id="IPR027267">
    <property type="entry name" value="AH/BAR_dom_sf"/>
</dbReference>
<dbReference type="Proteomes" id="UP001166674">
    <property type="component" value="Unassembled WGS sequence"/>
</dbReference>
<dbReference type="AlphaFoldDB" id="A0AA41TC08"/>